<dbReference type="PANTHER" id="PTHR30032:SF8">
    <property type="entry name" value="GERMINATION-SPECIFIC N-ACETYLMURAMOYL-L-ALANINE AMIDASE"/>
    <property type="match status" value="1"/>
</dbReference>
<keyword evidence="3" id="KW-1185">Reference proteome</keyword>
<dbReference type="PANTHER" id="PTHR30032">
    <property type="entry name" value="N-ACETYLMURAMOYL-L-ALANINE AMIDASE-RELATED"/>
    <property type="match status" value="1"/>
</dbReference>
<reference evidence="3" key="1">
    <citation type="submission" date="2012-02" db="EMBL/GenBank/DDBJ databases">
        <title>Complete sequence of Desulfitobacterium dichloroeliminans LMG P-21439.</title>
        <authorList>
            <person name="Lucas S."/>
            <person name="Han J."/>
            <person name="Lapidus A."/>
            <person name="Cheng J.-F."/>
            <person name="Goodwin L."/>
            <person name="Pitluck S."/>
            <person name="Peters L."/>
            <person name="Ovchinnikova G."/>
            <person name="Teshima H."/>
            <person name="Detter J.C."/>
            <person name="Han C."/>
            <person name="Tapia R."/>
            <person name="Land M."/>
            <person name="Hauser L."/>
            <person name="Kyrpides N."/>
            <person name="Ivanova N."/>
            <person name="Pagani I."/>
            <person name="Kruse T."/>
            <person name="de Vos W.M."/>
            <person name="Boon N."/>
            <person name="Smidt H."/>
            <person name="Woyke T."/>
        </authorList>
    </citation>
    <scope>NUCLEOTIDE SEQUENCE [LARGE SCALE GENOMIC DNA]</scope>
    <source>
        <strain evidence="3">LMG P-21439 / DCA1</strain>
    </source>
</reference>
<dbReference type="eggNOG" id="COG2247">
    <property type="taxonomic scope" value="Bacteria"/>
</dbReference>
<evidence type="ECO:0000313" key="3">
    <source>
        <dbReference type="Proteomes" id="UP000010797"/>
    </source>
</evidence>
<protein>
    <submittedName>
        <fullName evidence="2">Cell wall-binding protein</fullName>
    </submittedName>
</protein>
<dbReference type="RefSeq" id="WP_015263575.1">
    <property type="nucleotide sequence ID" value="NC_019903.1"/>
</dbReference>
<dbReference type="eggNOG" id="COG5492">
    <property type="taxonomic scope" value="Bacteria"/>
</dbReference>
<dbReference type="Proteomes" id="UP000010797">
    <property type="component" value="Chromosome"/>
</dbReference>
<feature type="signal peptide" evidence="1">
    <location>
        <begin position="1"/>
        <end position="27"/>
    </location>
</feature>
<organism evidence="2 3">
    <name type="scientific">Desulfitobacterium dichloroeliminans (strain LMG P-21439 / DCA1)</name>
    <dbReference type="NCBI Taxonomy" id="871963"/>
    <lineage>
        <taxon>Bacteria</taxon>
        <taxon>Bacillati</taxon>
        <taxon>Bacillota</taxon>
        <taxon>Clostridia</taxon>
        <taxon>Eubacteriales</taxon>
        <taxon>Desulfitobacteriaceae</taxon>
        <taxon>Desulfitobacterium</taxon>
    </lineage>
</organism>
<feature type="chain" id="PRO_5003942139" evidence="1">
    <location>
        <begin position="28"/>
        <end position="1096"/>
    </location>
</feature>
<gene>
    <name evidence="2" type="ordered locus">Desdi_3222</name>
</gene>
<proteinExistence type="predicted"/>
<dbReference type="OrthoDB" id="1789587at2"/>
<dbReference type="AlphaFoldDB" id="L0FD99"/>
<dbReference type="STRING" id="871963.Desdi_3222"/>
<evidence type="ECO:0000313" key="2">
    <source>
        <dbReference type="EMBL" id="AGA70616.1"/>
    </source>
</evidence>
<accession>L0FD99</accession>
<dbReference type="InterPro" id="IPR051922">
    <property type="entry name" value="Bact_Sporulation_Assoc"/>
</dbReference>
<evidence type="ECO:0000256" key="1">
    <source>
        <dbReference type="SAM" id="SignalP"/>
    </source>
</evidence>
<keyword evidence="1" id="KW-0732">Signal</keyword>
<sequence>MKKTKKALASLAIAGMVLSMAPASVFAATTTERLAGADRYETSIAIAEKAYASADTAVVAAGNPANLVDALAAAPLAAQEDAPIYLTDKADMNNKVVDSLKDLGVKDVIVVGAAASQAVVDELKAAGFNVEAIQGASRVETAAKINAKLTAPAGNIVVGYNGVADAMSVASYAAANNYAIVVADRDGSVPAGTEADYIIGGPTLVKNITGADRLYGADRYATNAAVIEALDFEFGKVYVGNGATLADALVGSVLAAQTNSPIILTDGKTVKADVSADLADDSVIVALGGAAVVSNAALDAVKNGAPSTGEFKVESVTAASASTFKVKFSKAPADTAKVTFEVKQATAPVTVSVSWNEAKTEATLAKSSNFVTGTYTVAVKNDATSLGTSEVKVTEQKVAKIEITSTKLGVVNTSSAGITTQTGYATYKIVDQYGIDITNAALANNVQFQSGVGDVTGRKGLLTITPTTGLNLLTFTGGIVITANDMSSGVSTSATLAATSQIGTLSDIQLTKLTNADGKELVAGSTTDVFYVDYTAKDISGNLTNSYTLLKQGLILQTGDLLTTSSPYVKAELVQDPKDSSKGLIKVTTTSASITLDMPVVITAMTWTGKTSQLSTTLKKQAEVDKITLFAPADAIASTESKVIPFAAYDQNGKQLTKWTDLVGSDIVGEQIVKLTGAYWVKNLDGTASIKNDPVTNNSTSTIPTIISAVTKTGSFSSLTINIQKPVKADALSLDSTVLKSLMQASSATTPGAIQTIDFGYDAGGFEVKDQYGRVIDMTTADKAQPYKVTAYSDATSVITATGAATSGKTAITVNALAAGTATVRFDLIDTAGTVATTDDVVIDSKAQTFTVLQDKDIKGYTIDAVSSALYTVNVDGSALTDQEKAYTANPKVYGTTTSGAKVVLRGTPVLGASVDSSRFVVSAGASGGNYKSVKVLANKLPDTTTEATANLNVTVLGADNAVHALTTAIKSTKESPVAKSIEFAYDTSFAGVSYASGTLTVKAGSLVANGLVAGNYLTKYDTTGTATASEVYFYAVDQYGKKGMAFDRIVLVDAGTTGMTVDADGKIGGTLNAGTAKISAVVGGFVKTVQIKIVP</sequence>
<dbReference type="InterPro" id="IPR007253">
    <property type="entry name" value="Cell_wall-bd_2"/>
</dbReference>
<dbReference type="Pfam" id="PF04122">
    <property type="entry name" value="CW_binding_2"/>
    <property type="match status" value="3"/>
</dbReference>
<dbReference type="HOGENOM" id="CLU_279239_0_0_9"/>
<dbReference type="KEGG" id="ddl:Desdi_3222"/>
<dbReference type="EMBL" id="CP003344">
    <property type="protein sequence ID" value="AGA70616.1"/>
    <property type="molecule type" value="Genomic_DNA"/>
</dbReference>
<name>L0FD99_DESDL</name>
<dbReference type="Gene3D" id="3.40.50.12090">
    <property type="match status" value="2"/>
</dbReference>